<keyword evidence="3" id="KW-1185">Reference proteome</keyword>
<proteinExistence type="predicted"/>
<dbReference type="Pfam" id="PF02602">
    <property type="entry name" value="HEM4"/>
    <property type="match status" value="1"/>
</dbReference>
<evidence type="ECO:0000313" key="3">
    <source>
        <dbReference type="Proteomes" id="UP000648908"/>
    </source>
</evidence>
<dbReference type="SUPFAM" id="SSF69618">
    <property type="entry name" value="HemD-like"/>
    <property type="match status" value="1"/>
</dbReference>
<comment type="caution">
    <text evidence="2">The sequence shown here is derived from an EMBL/GenBank/DDBJ whole genome shotgun (WGS) entry which is preliminary data.</text>
</comment>
<dbReference type="InterPro" id="IPR036108">
    <property type="entry name" value="4pyrrol_syn_uPrphyn_synt_sf"/>
</dbReference>
<dbReference type="Gene3D" id="3.40.50.10090">
    <property type="match status" value="1"/>
</dbReference>
<dbReference type="EMBL" id="JAESVN010000002">
    <property type="protein sequence ID" value="MBL4916797.1"/>
    <property type="molecule type" value="Genomic_DNA"/>
</dbReference>
<reference evidence="2" key="1">
    <citation type="submission" date="2021-01" db="EMBL/GenBank/DDBJ databases">
        <title>Tabrizicola alba sp. nov. a motile alkaliphilic bacterium isolated from a soda lake.</title>
        <authorList>
            <person name="Szuroczki S."/>
            <person name="Abbaszade G."/>
            <person name="Schumann P."/>
            <person name="Toth E."/>
        </authorList>
    </citation>
    <scope>NUCLEOTIDE SEQUENCE</scope>
    <source>
        <strain evidence="2">DMG-N-6</strain>
    </source>
</reference>
<organism evidence="2 3">
    <name type="scientific">Szabonella alba</name>
    <dbReference type="NCBI Taxonomy" id="2804194"/>
    <lineage>
        <taxon>Bacteria</taxon>
        <taxon>Pseudomonadati</taxon>
        <taxon>Pseudomonadota</taxon>
        <taxon>Alphaproteobacteria</taxon>
        <taxon>Rhodobacterales</taxon>
        <taxon>Paracoccaceae</taxon>
        <taxon>Szabonella</taxon>
    </lineage>
</organism>
<dbReference type="GO" id="GO:0004852">
    <property type="term" value="F:uroporphyrinogen-III synthase activity"/>
    <property type="evidence" value="ECO:0007669"/>
    <property type="project" value="InterPro"/>
</dbReference>
<gene>
    <name evidence="2" type="ORF">JL811_06135</name>
</gene>
<sequence length="243" mass="25091">MIPQSRRPAFLLTRPEPQGSAFADLLRARLGPDLRLVSSPLLALQILRPELPTGDFAAVIFTSQAGVAAAQGLHGLPRRAYCVGNRTAAAAADAGFAAVSADGAADDLIALLLRQGAGGRHLHLRGRDSRGQIAARLNAAGVETAEAVIYAQTEQALTPEAVALIRGVDPVIAPLFSPRSAGIFARQWYGAGGRAPLFLPVLSDAIADSLPSDLNARIFVATHPQAEALAKASGAAFDAGLAP</sequence>
<accession>A0A8K0VCJ5</accession>
<dbReference type="CDD" id="cd06578">
    <property type="entry name" value="HemD"/>
    <property type="match status" value="1"/>
</dbReference>
<dbReference type="AlphaFoldDB" id="A0A8K0VCJ5"/>
<dbReference type="InterPro" id="IPR003754">
    <property type="entry name" value="4pyrrol_synth_uPrphyn_synth"/>
</dbReference>
<evidence type="ECO:0000259" key="1">
    <source>
        <dbReference type="Pfam" id="PF02602"/>
    </source>
</evidence>
<name>A0A8K0VCJ5_9RHOB</name>
<dbReference type="GO" id="GO:0033014">
    <property type="term" value="P:tetrapyrrole biosynthetic process"/>
    <property type="evidence" value="ECO:0007669"/>
    <property type="project" value="InterPro"/>
</dbReference>
<protein>
    <submittedName>
        <fullName evidence="2">Uroporphyrinogen-III synthase</fullName>
    </submittedName>
</protein>
<dbReference type="RefSeq" id="WP_202687609.1">
    <property type="nucleotide sequence ID" value="NZ_JAESVN010000002.1"/>
</dbReference>
<evidence type="ECO:0000313" key="2">
    <source>
        <dbReference type="EMBL" id="MBL4916797.1"/>
    </source>
</evidence>
<feature type="domain" description="Tetrapyrrole biosynthesis uroporphyrinogen III synthase" evidence="1">
    <location>
        <begin position="49"/>
        <end position="229"/>
    </location>
</feature>
<dbReference type="Proteomes" id="UP000648908">
    <property type="component" value="Unassembled WGS sequence"/>
</dbReference>